<comment type="caution">
    <text evidence="1">The sequence shown here is derived from an EMBL/GenBank/DDBJ whole genome shotgun (WGS) entry which is preliminary data.</text>
</comment>
<organism evidence="1 2">
    <name type="scientific">Winogradskya humida</name>
    <dbReference type="NCBI Taxonomy" id="113566"/>
    <lineage>
        <taxon>Bacteria</taxon>
        <taxon>Bacillati</taxon>
        <taxon>Actinomycetota</taxon>
        <taxon>Actinomycetes</taxon>
        <taxon>Micromonosporales</taxon>
        <taxon>Micromonosporaceae</taxon>
        <taxon>Winogradskya</taxon>
    </lineage>
</organism>
<reference evidence="1 2" key="1">
    <citation type="submission" date="2021-01" db="EMBL/GenBank/DDBJ databases">
        <title>Whole genome shotgun sequence of Actinoplanes humidus NBRC 14915.</title>
        <authorList>
            <person name="Komaki H."/>
            <person name="Tamura T."/>
        </authorList>
    </citation>
    <scope>NUCLEOTIDE SEQUENCE [LARGE SCALE GENOMIC DNA]</scope>
    <source>
        <strain evidence="1 2">NBRC 14915</strain>
    </source>
</reference>
<name>A0ABQ4A3X4_9ACTN</name>
<evidence type="ECO:0000313" key="2">
    <source>
        <dbReference type="Proteomes" id="UP000603200"/>
    </source>
</evidence>
<evidence type="ECO:0000313" key="1">
    <source>
        <dbReference type="EMBL" id="GIE25542.1"/>
    </source>
</evidence>
<keyword evidence="2" id="KW-1185">Reference proteome</keyword>
<sequence>MYSGLPVRLWRINAVHLRAELGTAAEAMVGVPATVTVTARAATAKQRRARAYIC</sequence>
<gene>
    <name evidence="1" type="ORF">Ahu01nite_086440</name>
</gene>
<dbReference type="EMBL" id="BOMN01000122">
    <property type="protein sequence ID" value="GIE25542.1"/>
    <property type="molecule type" value="Genomic_DNA"/>
</dbReference>
<protein>
    <submittedName>
        <fullName evidence="1">Uncharacterized protein</fullName>
    </submittedName>
</protein>
<proteinExistence type="predicted"/>
<dbReference type="Proteomes" id="UP000603200">
    <property type="component" value="Unassembled WGS sequence"/>
</dbReference>
<accession>A0ABQ4A3X4</accession>